<dbReference type="Gene3D" id="1.10.10.1100">
    <property type="entry name" value="BFD-like [2Fe-2S]-binding domain"/>
    <property type="match status" value="1"/>
</dbReference>
<dbReference type="InterPro" id="IPR051691">
    <property type="entry name" value="Metab_Enz_Cyan_OpOx_G3PDH"/>
</dbReference>
<evidence type="ECO:0000256" key="1">
    <source>
        <dbReference type="ARBA" id="ARBA00023002"/>
    </source>
</evidence>
<feature type="domain" description="BFD-like [2Fe-2S]-binding" evidence="2">
    <location>
        <begin position="145"/>
        <end position="194"/>
    </location>
</feature>
<evidence type="ECO:0000259" key="2">
    <source>
        <dbReference type="Pfam" id="PF04324"/>
    </source>
</evidence>
<protein>
    <recommendedName>
        <fullName evidence="5">BFD-like [2Fe-2S]-binding domain-containing protein</fullName>
    </recommendedName>
</protein>
<feature type="domain" description="FAD/NAD(P)-binding" evidence="3">
    <location>
        <begin position="11"/>
        <end position="94"/>
    </location>
</feature>
<dbReference type="SUPFAM" id="SSF51905">
    <property type="entry name" value="FAD/NAD(P)-binding domain"/>
    <property type="match status" value="1"/>
</dbReference>
<dbReference type="CDD" id="cd19946">
    <property type="entry name" value="GlpA-like_Fer2_BFD-like"/>
    <property type="match status" value="1"/>
</dbReference>
<evidence type="ECO:0000313" key="4">
    <source>
        <dbReference type="EMBL" id="SVA69767.1"/>
    </source>
</evidence>
<dbReference type="InterPro" id="IPR007419">
    <property type="entry name" value="BFD-like_2Fe2S-bd_dom"/>
</dbReference>
<dbReference type="PANTHER" id="PTHR42949:SF3">
    <property type="entry name" value="ANAEROBIC GLYCEROL-3-PHOSPHATE DEHYDROGENASE SUBUNIT B"/>
    <property type="match status" value="1"/>
</dbReference>
<dbReference type="Pfam" id="PF07992">
    <property type="entry name" value="Pyr_redox_2"/>
    <property type="match status" value="1"/>
</dbReference>
<evidence type="ECO:0000259" key="3">
    <source>
        <dbReference type="Pfam" id="PF07992"/>
    </source>
</evidence>
<reference evidence="4" key="1">
    <citation type="submission" date="2018-05" db="EMBL/GenBank/DDBJ databases">
        <authorList>
            <person name="Lanie J.A."/>
            <person name="Ng W.-L."/>
            <person name="Kazmierczak K.M."/>
            <person name="Andrzejewski T.M."/>
            <person name="Davidsen T.M."/>
            <person name="Wayne K.J."/>
            <person name="Tettelin H."/>
            <person name="Glass J.I."/>
            <person name="Rusch D."/>
            <person name="Podicherti R."/>
            <person name="Tsui H.-C.T."/>
            <person name="Winkler M.E."/>
        </authorList>
    </citation>
    <scope>NUCLEOTIDE SEQUENCE</scope>
</reference>
<gene>
    <name evidence="4" type="ORF">METZ01_LOCUS122621</name>
</gene>
<dbReference type="InterPro" id="IPR041854">
    <property type="entry name" value="BFD-like_2Fe2S-bd_dom_sf"/>
</dbReference>
<feature type="non-terminal residue" evidence="4">
    <location>
        <position position="1"/>
    </location>
</feature>
<dbReference type="Gene3D" id="3.50.50.60">
    <property type="entry name" value="FAD/NAD(P)-binding domain"/>
    <property type="match status" value="2"/>
</dbReference>
<proteinExistence type="predicted"/>
<accession>A0A381XZZ6</accession>
<name>A0A381XZZ6_9ZZZZ</name>
<dbReference type="EMBL" id="UINC01016828">
    <property type="protein sequence ID" value="SVA69767.1"/>
    <property type="molecule type" value="Genomic_DNA"/>
</dbReference>
<organism evidence="4">
    <name type="scientific">marine metagenome</name>
    <dbReference type="NCBI Taxonomy" id="408172"/>
    <lineage>
        <taxon>unclassified sequences</taxon>
        <taxon>metagenomes</taxon>
        <taxon>ecological metagenomes</taxon>
    </lineage>
</organism>
<dbReference type="Pfam" id="PF04324">
    <property type="entry name" value="Fer2_BFD"/>
    <property type="match status" value="1"/>
</dbReference>
<dbReference type="InterPro" id="IPR036188">
    <property type="entry name" value="FAD/NAD-bd_sf"/>
</dbReference>
<keyword evidence="1" id="KW-0560">Oxidoreductase</keyword>
<dbReference type="InterPro" id="IPR023753">
    <property type="entry name" value="FAD/NAD-binding_dom"/>
</dbReference>
<dbReference type="PANTHER" id="PTHR42949">
    <property type="entry name" value="ANAEROBIC GLYCEROL-3-PHOSPHATE DEHYDROGENASE SUBUNIT B"/>
    <property type="match status" value="1"/>
</dbReference>
<sequence length="228" mass="24616">AQLASSTNGIRQSSSSFDADVVCMGYGFLPSNVLLRTLGCSHHYDQFHKQLVVERSANFETTVSKVYAIGDCAGLGGAYAAGEEGVISGLHAAVRAGYQPGKTFLKEAELAKTKLARHRRFQSGLWRVFSAPQLNTHLTDTETEICRCESVTMGQINNAIQSGCVSIAEVKQRTRAGMGRCQGRYCAPLLADLLTDISGCPVDEESFFAPRVPIVPVRIGDITELPES</sequence>
<evidence type="ECO:0008006" key="5">
    <source>
        <dbReference type="Google" id="ProtNLM"/>
    </source>
</evidence>
<dbReference type="AlphaFoldDB" id="A0A381XZZ6"/>
<dbReference type="GO" id="GO:0016491">
    <property type="term" value="F:oxidoreductase activity"/>
    <property type="evidence" value="ECO:0007669"/>
    <property type="project" value="UniProtKB-KW"/>
</dbReference>